<dbReference type="EMBL" id="LSCR01000006">
    <property type="protein sequence ID" value="KXB35071.1"/>
    <property type="molecule type" value="Genomic_DNA"/>
</dbReference>
<sequence length="72" mass="8244">MQKPDHHTVLAISHGAISMLFYESAQHAEAANVSRNEWPSNASIIHYEYNGAVFCATEILEENFDDIYYLLR</sequence>
<organism evidence="1 2">
    <name type="scientific">Atopobium deltae</name>
    <dbReference type="NCBI Taxonomy" id="1393034"/>
    <lineage>
        <taxon>Bacteria</taxon>
        <taxon>Bacillati</taxon>
        <taxon>Actinomycetota</taxon>
        <taxon>Coriobacteriia</taxon>
        <taxon>Coriobacteriales</taxon>
        <taxon>Atopobiaceae</taxon>
        <taxon>Atopobium</taxon>
    </lineage>
</organism>
<comment type="caution">
    <text evidence="1">The sequence shown here is derived from an EMBL/GenBank/DDBJ whole genome shotgun (WGS) entry which is preliminary data.</text>
</comment>
<gene>
    <name evidence="1" type="ORF">HMPREF3192_00436</name>
</gene>
<dbReference type="AlphaFoldDB" id="A0A133XVW4"/>
<evidence type="ECO:0008006" key="3">
    <source>
        <dbReference type="Google" id="ProtNLM"/>
    </source>
</evidence>
<keyword evidence="2" id="KW-1185">Reference proteome</keyword>
<reference evidence="2" key="1">
    <citation type="submission" date="2016-01" db="EMBL/GenBank/DDBJ databases">
        <authorList>
            <person name="Mitreva M."/>
            <person name="Pepin K.H."/>
            <person name="Mihindukulasuriya K.A."/>
            <person name="Fulton R."/>
            <person name="Fronick C."/>
            <person name="O'Laughlin M."/>
            <person name="Miner T."/>
            <person name="Herter B."/>
            <person name="Rosa B.A."/>
            <person name="Cordes M."/>
            <person name="Tomlinson C."/>
            <person name="Wollam A."/>
            <person name="Palsikar V.B."/>
            <person name="Mardis E.R."/>
            <person name="Wilson R.K."/>
        </authorList>
    </citation>
    <scope>NUCLEOTIDE SEQUENCE [LARGE SCALE GENOMIC DNA]</scope>
    <source>
        <strain evidence="2">DNF00019</strain>
    </source>
</reference>
<evidence type="ECO:0000313" key="1">
    <source>
        <dbReference type="EMBL" id="KXB35071.1"/>
    </source>
</evidence>
<dbReference type="PATRIC" id="fig|1393034.3.peg.419"/>
<accession>A0A133XVW4</accession>
<name>A0A133XVW4_9ACTN</name>
<dbReference type="Proteomes" id="UP000070675">
    <property type="component" value="Unassembled WGS sequence"/>
</dbReference>
<proteinExistence type="predicted"/>
<protein>
    <recommendedName>
        <fullName evidence="3">Phosphoglycerate mutase family protein</fullName>
    </recommendedName>
</protein>
<dbReference type="STRING" id="1393034.HMPREF3192_00436"/>
<evidence type="ECO:0000313" key="2">
    <source>
        <dbReference type="Proteomes" id="UP000070675"/>
    </source>
</evidence>